<reference evidence="2" key="2">
    <citation type="submission" date="2018-02" db="UniProtKB">
        <authorList>
            <consortium name="EnsemblPlants"/>
        </authorList>
    </citation>
    <scope>IDENTIFICATION</scope>
    <source>
        <strain evidence="2">Williams 82</strain>
    </source>
</reference>
<protein>
    <submittedName>
        <fullName evidence="1 2">Uncharacterized protein</fullName>
    </submittedName>
</protein>
<sequence length="170" mass="19399">MNQCKWNCSVVKIAALLKNYISPHNQTNQHIRGSSILLAPCFLAFPFSFLSSSQVPLSLSFSHAPIHSLTTVVVSFESKRIIKNSEIRDRGTNCLCNIIAFYGCSKLSFNTPVTQKKTRSLLQRNNNTRKEKEKKKKKLQWLTHRVLFLFTVHSLNENPIYCSNLNPLTS</sequence>
<evidence type="ECO:0000313" key="2">
    <source>
        <dbReference type="EnsemblPlants" id="KRH20437"/>
    </source>
</evidence>
<accession>A0A0R0GZL9</accession>
<dbReference type="InParanoid" id="A0A0R0GZL9"/>
<evidence type="ECO:0000313" key="1">
    <source>
        <dbReference type="EMBL" id="KRH20437.1"/>
    </source>
</evidence>
<gene>
    <name evidence="1" type="ORF">GLYMA_13G178400</name>
</gene>
<reference evidence="1" key="3">
    <citation type="submission" date="2018-07" db="EMBL/GenBank/DDBJ databases">
        <title>WGS assembly of Glycine max.</title>
        <authorList>
            <person name="Schmutz J."/>
            <person name="Cannon S."/>
            <person name="Schlueter J."/>
            <person name="Ma J."/>
            <person name="Mitros T."/>
            <person name="Nelson W."/>
            <person name="Hyten D."/>
            <person name="Song Q."/>
            <person name="Thelen J."/>
            <person name="Cheng J."/>
            <person name="Xu D."/>
            <person name="Hellsten U."/>
            <person name="May G."/>
            <person name="Yu Y."/>
            <person name="Sakurai T."/>
            <person name="Umezawa T."/>
            <person name="Bhattacharyya M."/>
            <person name="Sandhu D."/>
            <person name="Valliyodan B."/>
            <person name="Lindquist E."/>
            <person name="Peto M."/>
            <person name="Grant D."/>
            <person name="Shu S."/>
            <person name="Goodstein D."/>
            <person name="Barry K."/>
            <person name="Futrell-Griggs M."/>
            <person name="Abernathy B."/>
            <person name="Du J."/>
            <person name="Tian Z."/>
            <person name="Zhu L."/>
            <person name="Gill N."/>
            <person name="Joshi T."/>
            <person name="Libault M."/>
            <person name="Sethuraman A."/>
            <person name="Zhang X."/>
            <person name="Shinozaki K."/>
            <person name="Nguyen H."/>
            <person name="Wing R."/>
            <person name="Cregan P."/>
            <person name="Specht J."/>
            <person name="Grimwood J."/>
            <person name="Rokhsar D."/>
            <person name="Stacey G."/>
            <person name="Shoemaker R."/>
            <person name="Jackson S."/>
        </authorList>
    </citation>
    <scope>NUCLEOTIDE SEQUENCE</scope>
    <source>
        <tissue evidence="1">Callus</tissue>
    </source>
</reference>
<keyword evidence="3" id="KW-1185">Reference proteome</keyword>
<dbReference type="EnsemblPlants" id="KRH20437">
    <property type="protein sequence ID" value="KRH20437"/>
    <property type="gene ID" value="GLYMA_13G178400"/>
</dbReference>
<proteinExistence type="predicted"/>
<evidence type="ECO:0000313" key="3">
    <source>
        <dbReference type="Proteomes" id="UP000008827"/>
    </source>
</evidence>
<name>A0A0R0GZL9_SOYBN</name>
<reference evidence="1 2" key="1">
    <citation type="journal article" date="2010" name="Nature">
        <title>Genome sequence of the palaeopolyploid soybean.</title>
        <authorList>
            <person name="Schmutz J."/>
            <person name="Cannon S.B."/>
            <person name="Schlueter J."/>
            <person name="Ma J."/>
            <person name="Mitros T."/>
            <person name="Nelson W."/>
            <person name="Hyten D.L."/>
            <person name="Song Q."/>
            <person name="Thelen J.J."/>
            <person name="Cheng J."/>
            <person name="Xu D."/>
            <person name="Hellsten U."/>
            <person name="May G.D."/>
            <person name="Yu Y."/>
            <person name="Sakurai T."/>
            <person name="Umezawa T."/>
            <person name="Bhattacharyya M.K."/>
            <person name="Sandhu D."/>
            <person name="Valliyodan B."/>
            <person name="Lindquist E."/>
            <person name="Peto M."/>
            <person name="Grant D."/>
            <person name="Shu S."/>
            <person name="Goodstein D."/>
            <person name="Barry K."/>
            <person name="Futrell-Griggs M."/>
            <person name="Abernathy B."/>
            <person name="Du J."/>
            <person name="Tian Z."/>
            <person name="Zhu L."/>
            <person name="Gill N."/>
            <person name="Joshi T."/>
            <person name="Libault M."/>
            <person name="Sethuraman A."/>
            <person name="Zhang X.-C."/>
            <person name="Shinozaki K."/>
            <person name="Nguyen H.T."/>
            <person name="Wing R.A."/>
            <person name="Cregan P."/>
            <person name="Specht J."/>
            <person name="Grimwood J."/>
            <person name="Rokhsar D."/>
            <person name="Stacey G."/>
            <person name="Shoemaker R.C."/>
            <person name="Jackson S.A."/>
        </authorList>
    </citation>
    <scope>NUCLEOTIDE SEQUENCE [LARGE SCALE GENOMIC DNA]</scope>
    <source>
        <strain evidence="2">cv. Williams 82</strain>
        <tissue evidence="1">Callus</tissue>
    </source>
</reference>
<dbReference type="Proteomes" id="UP000008827">
    <property type="component" value="Chromosome 13"/>
</dbReference>
<dbReference type="Gramene" id="KRH20437">
    <property type="protein sequence ID" value="KRH20437"/>
    <property type="gene ID" value="GLYMA_13G178400"/>
</dbReference>
<dbReference type="AlphaFoldDB" id="A0A0R0GZL9"/>
<dbReference type="EMBL" id="CM000846">
    <property type="protein sequence ID" value="KRH20437.1"/>
    <property type="molecule type" value="Genomic_DNA"/>
</dbReference>
<organism evidence="1">
    <name type="scientific">Glycine max</name>
    <name type="common">Soybean</name>
    <name type="synonym">Glycine hispida</name>
    <dbReference type="NCBI Taxonomy" id="3847"/>
    <lineage>
        <taxon>Eukaryota</taxon>
        <taxon>Viridiplantae</taxon>
        <taxon>Streptophyta</taxon>
        <taxon>Embryophyta</taxon>
        <taxon>Tracheophyta</taxon>
        <taxon>Spermatophyta</taxon>
        <taxon>Magnoliopsida</taxon>
        <taxon>eudicotyledons</taxon>
        <taxon>Gunneridae</taxon>
        <taxon>Pentapetalae</taxon>
        <taxon>rosids</taxon>
        <taxon>fabids</taxon>
        <taxon>Fabales</taxon>
        <taxon>Fabaceae</taxon>
        <taxon>Papilionoideae</taxon>
        <taxon>50 kb inversion clade</taxon>
        <taxon>NPAAA clade</taxon>
        <taxon>indigoferoid/millettioid clade</taxon>
        <taxon>Phaseoleae</taxon>
        <taxon>Glycine</taxon>
        <taxon>Glycine subgen. Soja</taxon>
    </lineage>
</organism>